<comment type="similarity">
    <text evidence="3">Belongs to the actin-binding proteins ADF family. Twinfilin subfamily.</text>
</comment>
<dbReference type="Proteomes" id="UP000007797">
    <property type="component" value="Unassembled WGS sequence"/>
</dbReference>
<dbReference type="GO" id="GO:0051015">
    <property type="term" value="F:actin filament binding"/>
    <property type="evidence" value="ECO:0007669"/>
    <property type="project" value="TreeGrafter"/>
</dbReference>
<feature type="compositionally biased region" description="Polar residues" evidence="11">
    <location>
        <begin position="303"/>
        <end position="312"/>
    </location>
</feature>
<feature type="compositionally biased region" description="Basic and acidic residues" evidence="11">
    <location>
        <begin position="313"/>
        <end position="325"/>
    </location>
</feature>
<dbReference type="GO" id="GO:0003785">
    <property type="term" value="F:actin monomer binding"/>
    <property type="evidence" value="ECO:0007669"/>
    <property type="project" value="TreeGrafter"/>
</dbReference>
<evidence type="ECO:0000256" key="8">
    <source>
        <dbReference type="ARBA" id="ARBA00038532"/>
    </source>
</evidence>
<accession>F4PYA1</accession>
<dbReference type="OMA" id="YLFKHTH"/>
<dbReference type="Pfam" id="PF00241">
    <property type="entry name" value="Cofilin_ADF"/>
    <property type="match status" value="2"/>
</dbReference>
<dbReference type="EMBL" id="GL883015">
    <property type="protein sequence ID" value="EGG19368.1"/>
    <property type="molecule type" value="Genomic_DNA"/>
</dbReference>
<evidence type="ECO:0000256" key="5">
    <source>
        <dbReference type="ARBA" id="ARBA00022737"/>
    </source>
</evidence>
<feature type="domain" description="ADF-H" evidence="12">
    <location>
        <begin position="176"/>
        <end position="316"/>
    </location>
</feature>
<comment type="subcellular location">
    <subcellularLocation>
        <location evidence="2">Cytoplasm</location>
        <location evidence="2">Cell cortex</location>
    </subcellularLocation>
    <subcellularLocation>
        <location evidence="1">Cytoplasm</location>
        <location evidence="1">Cytoskeleton</location>
    </subcellularLocation>
</comment>
<evidence type="ECO:0000256" key="10">
    <source>
        <dbReference type="ARBA" id="ARBA00069496"/>
    </source>
</evidence>
<dbReference type="GO" id="GO:0051016">
    <property type="term" value="P:barbed-end actin filament capping"/>
    <property type="evidence" value="ECO:0007669"/>
    <property type="project" value="TreeGrafter"/>
</dbReference>
<evidence type="ECO:0000256" key="4">
    <source>
        <dbReference type="ARBA" id="ARBA00022490"/>
    </source>
</evidence>
<evidence type="ECO:0000256" key="1">
    <source>
        <dbReference type="ARBA" id="ARBA00004245"/>
    </source>
</evidence>
<proteinExistence type="inferred from homology"/>
<evidence type="ECO:0000313" key="13">
    <source>
        <dbReference type="EMBL" id="EGG19368.1"/>
    </source>
</evidence>
<dbReference type="STRING" id="1054147.F4PYA1"/>
<reference evidence="14" key="1">
    <citation type="journal article" date="2011" name="Genome Res.">
        <title>Phylogeny-wide analysis of social amoeba genomes highlights ancient origins for complex intercellular communication.</title>
        <authorList>
            <person name="Heidel A.J."/>
            <person name="Lawal H.M."/>
            <person name="Felder M."/>
            <person name="Schilde C."/>
            <person name="Helps N.R."/>
            <person name="Tunggal B."/>
            <person name="Rivero F."/>
            <person name="John U."/>
            <person name="Schleicher M."/>
            <person name="Eichinger L."/>
            <person name="Platzer M."/>
            <person name="Noegel A.A."/>
            <person name="Schaap P."/>
            <person name="Gloeckner G."/>
        </authorList>
    </citation>
    <scope>NUCLEOTIDE SEQUENCE [LARGE SCALE GENOMIC DNA]</scope>
    <source>
        <strain evidence="14">SH3</strain>
    </source>
</reference>
<comment type="subunit">
    <text evidence="8">Interacts with G-actin; ADP-actin form.</text>
</comment>
<keyword evidence="5" id="KW-0677">Repeat</keyword>
<evidence type="ECO:0000256" key="2">
    <source>
        <dbReference type="ARBA" id="ARBA00004544"/>
    </source>
</evidence>
<dbReference type="GO" id="GO:0005938">
    <property type="term" value="C:cell cortex"/>
    <property type="evidence" value="ECO:0007669"/>
    <property type="project" value="UniProtKB-SubCell"/>
</dbReference>
<evidence type="ECO:0000256" key="9">
    <source>
        <dbReference type="ARBA" id="ARBA00056419"/>
    </source>
</evidence>
<dbReference type="SMART" id="SM00102">
    <property type="entry name" value="ADF"/>
    <property type="match status" value="2"/>
</dbReference>
<dbReference type="CDD" id="cd11285">
    <property type="entry name" value="ADF_Twf-N_like"/>
    <property type="match status" value="1"/>
</dbReference>
<dbReference type="CDD" id="cd11284">
    <property type="entry name" value="ADF_Twf-C_like"/>
    <property type="match status" value="1"/>
</dbReference>
<dbReference type="KEGG" id="dfa:DFA_02155"/>
<dbReference type="GO" id="GO:0030042">
    <property type="term" value="P:actin filament depolymerization"/>
    <property type="evidence" value="ECO:0007669"/>
    <property type="project" value="TreeGrafter"/>
</dbReference>
<dbReference type="InterPro" id="IPR028458">
    <property type="entry name" value="Twinfilin"/>
</dbReference>
<protein>
    <recommendedName>
        <fullName evidence="10">Twinfilin</fullName>
    </recommendedName>
</protein>
<dbReference type="GeneID" id="14871438"/>
<evidence type="ECO:0000256" key="11">
    <source>
        <dbReference type="SAM" id="MobiDB-lite"/>
    </source>
</evidence>
<dbReference type="RefSeq" id="XP_004357639.1">
    <property type="nucleotide sequence ID" value="XM_004357582.1"/>
</dbReference>
<dbReference type="PANTHER" id="PTHR13759:SF1">
    <property type="entry name" value="TWINFILIN"/>
    <property type="match status" value="1"/>
</dbReference>
<dbReference type="FunFam" id="3.40.20.10:FF:000007">
    <property type="entry name" value="Twinfilin-1 isoform 1"/>
    <property type="match status" value="1"/>
</dbReference>
<gene>
    <name evidence="13" type="primary">twfA</name>
    <name evidence="13" type="ORF">DFA_02155</name>
</gene>
<evidence type="ECO:0000256" key="7">
    <source>
        <dbReference type="ARBA" id="ARBA00023212"/>
    </source>
</evidence>
<keyword evidence="6" id="KW-0009">Actin-binding</keyword>
<dbReference type="SUPFAM" id="SSF55753">
    <property type="entry name" value="Actin depolymerizing proteins"/>
    <property type="match status" value="2"/>
</dbReference>
<keyword evidence="4" id="KW-0963">Cytoplasm</keyword>
<dbReference type="PANTHER" id="PTHR13759">
    <property type="entry name" value="TWINFILIN"/>
    <property type="match status" value="1"/>
</dbReference>
<evidence type="ECO:0000259" key="12">
    <source>
        <dbReference type="PROSITE" id="PS51263"/>
    </source>
</evidence>
<dbReference type="OrthoDB" id="10006997at2759"/>
<dbReference type="FunFam" id="3.40.20.10:FF:000042">
    <property type="entry name" value="Actin depolymerizing protein"/>
    <property type="match status" value="1"/>
</dbReference>
<dbReference type="GO" id="GO:0005884">
    <property type="term" value="C:actin filament"/>
    <property type="evidence" value="ECO:0007669"/>
    <property type="project" value="TreeGrafter"/>
</dbReference>
<dbReference type="PROSITE" id="PS51263">
    <property type="entry name" value="ADF_H"/>
    <property type="match status" value="2"/>
</dbReference>
<dbReference type="Gene3D" id="3.40.20.10">
    <property type="entry name" value="Severin"/>
    <property type="match status" value="2"/>
</dbReference>
<dbReference type="AlphaFoldDB" id="F4PYA1"/>
<evidence type="ECO:0000256" key="3">
    <source>
        <dbReference type="ARBA" id="ARBA00009557"/>
    </source>
</evidence>
<dbReference type="InterPro" id="IPR002108">
    <property type="entry name" value="ADF-H"/>
</dbReference>
<sequence>MSHQSGITASDELVQAFGNANGGSTRFIKVSIQDEHVVVSKLVDAQGSFEDDLELIPSLLEKDKPCFILAKTDDKSIELRGNNWVFMFYVPDPAKVREKMTYAATRATLKKDLGSAHFVDEVHSTVAADFSKKGYKEHKVHQESSAPLTWDEQQRNDEREGGLFVGGGGSGMYVHGVAFPVEDRALQAVQDFVGGKNNFVELAINIADEKIVYGSSGNTSIDQLQSKINLTEPRFLFFRYTHDHEGDTVNSIIFIFACPDGSNGTTSAPVRQRMLYSSSKANVESLVTKNNIKVDLKLEINSPSELSQSSIDNEIHPPKVEEKKAFSRPTRPGAGSRKLIK</sequence>
<organism evidence="13 14">
    <name type="scientific">Cavenderia fasciculata</name>
    <name type="common">Slime mold</name>
    <name type="synonym">Dictyostelium fasciculatum</name>
    <dbReference type="NCBI Taxonomy" id="261658"/>
    <lineage>
        <taxon>Eukaryota</taxon>
        <taxon>Amoebozoa</taxon>
        <taxon>Evosea</taxon>
        <taxon>Eumycetozoa</taxon>
        <taxon>Dictyostelia</taxon>
        <taxon>Acytosteliales</taxon>
        <taxon>Cavenderiaceae</taxon>
        <taxon>Cavenderia</taxon>
    </lineage>
</organism>
<feature type="domain" description="ADF-H" evidence="12">
    <location>
        <begin position="5"/>
        <end position="140"/>
    </location>
</feature>
<dbReference type="InterPro" id="IPR029006">
    <property type="entry name" value="ADF-H/Gelsolin-like_dom_sf"/>
</dbReference>
<keyword evidence="14" id="KW-1185">Reference proteome</keyword>
<feature type="region of interest" description="Disordered" evidence="11">
    <location>
        <begin position="303"/>
        <end position="341"/>
    </location>
</feature>
<comment type="function">
    <text evidence="9">Actin-binding protein involved in motile and morphological processes. Inhibits actin polymerization, likely by sequestering G-actin.</text>
</comment>
<evidence type="ECO:0000256" key="6">
    <source>
        <dbReference type="ARBA" id="ARBA00023203"/>
    </source>
</evidence>
<name>F4PYA1_CACFS</name>
<keyword evidence="7" id="KW-0206">Cytoskeleton</keyword>
<evidence type="ECO:0000313" key="14">
    <source>
        <dbReference type="Proteomes" id="UP000007797"/>
    </source>
</evidence>